<dbReference type="EMBL" id="SZYD01000070">
    <property type="protein sequence ID" value="KAD2230161.1"/>
    <property type="molecule type" value="Genomic_DNA"/>
</dbReference>
<dbReference type="EMBL" id="SZYD01000005">
    <property type="protein sequence ID" value="KAD6119992.1"/>
    <property type="molecule type" value="Genomic_DNA"/>
</dbReference>
<sequence>MYGRQAIRFSVVHQSFFLSTRSNYKDMGEMTKKTLDNVWNTTRKVKEAVAGDEEKKYEVPPTDHFVDDLRKRAGGYDRRRNN</sequence>
<reference evidence="1 3" key="1">
    <citation type="submission" date="2019-05" db="EMBL/GenBank/DDBJ databases">
        <title>Mikania micrantha, genome provides insights into the molecular mechanism of rapid growth.</title>
        <authorList>
            <person name="Liu B."/>
        </authorList>
    </citation>
    <scope>NUCLEOTIDE SEQUENCE [LARGE SCALE GENOMIC DNA]</scope>
    <source>
        <strain evidence="1">NLD-2019</strain>
        <tissue evidence="1">Leaf</tissue>
    </source>
</reference>
<evidence type="ECO:0000313" key="1">
    <source>
        <dbReference type="EMBL" id="KAD2230161.1"/>
    </source>
</evidence>
<organism evidence="1 3">
    <name type="scientific">Mikania micrantha</name>
    <name type="common">bitter vine</name>
    <dbReference type="NCBI Taxonomy" id="192012"/>
    <lineage>
        <taxon>Eukaryota</taxon>
        <taxon>Viridiplantae</taxon>
        <taxon>Streptophyta</taxon>
        <taxon>Embryophyta</taxon>
        <taxon>Tracheophyta</taxon>
        <taxon>Spermatophyta</taxon>
        <taxon>Magnoliopsida</taxon>
        <taxon>eudicotyledons</taxon>
        <taxon>Gunneridae</taxon>
        <taxon>Pentapetalae</taxon>
        <taxon>asterids</taxon>
        <taxon>campanulids</taxon>
        <taxon>Asterales</taxon>
        <taxon>Asteraceae</taxon>
        <taxon>Asteroideae</taxon>
        <taxon>Heliantheae alliance</taxon>
        <taxon>Eupatorieae</taxon>
        <taxon>Mikania</taxon>
    </lineage>
</organism>
<evidence type="ECO:0000313" key="2">
    <source>
        <dbReference type="EMBL" id="KAD6119992.1"/>
    </source>
</evidence>
<keyword evidence="3" id="KW-1185">Reference proteome</keyword>
<proteinExistence type="predicted"/>
<evidence type="ECO:0000313" key="3">
    <source>
        <dbReference type="Proteomes" id="UP000326396"/>
    </source>
</evidence>
<dbReference type="AlphaFoldDB" id="A0A5N6LME8"/>
<name>A0A5N6LME8_9ASTR</name>
<gene>
    <name evidence="2" type="ORF">E3N88_11263</name>
    <name evidence="1" type="ORF">E3N88_41599</name>
</gene>
<comment type="caution">
    <text evidence="1">The sequence shown here is derived from an EMBL/GenBank/DDBJ whole genome shotgun (WGS) entry which is preliminary data.</text>
</comment>
<dbReference type="Proteomes" id="UP000326396">
    <property type="component" value="Linkage Group LG13"/>
</dbReference>
<dbReference type="OrthoDB" id="756017at2759"/>
<accession>A0A5N6LME8</accession>
<protein>
    <submittedName>
        <fullName evidence="1">Uncharacterized protein</fullName>
    </submittedName>
</protein>